<dbReference type="Proteomes" id="UP000550729">
    <property type="component" value="Unassembled WGS sequence"/>
</dbReference>
<keyword evidence="2" id="KW-0479">Metal-binding</keyword>
<evidence type="ECO:0000256" key="4">
    <source>
        <dbReference type="ARBA" id="ARBA00023004"/>
    </source>
</evidence>
<feature type="domain" description="Rieske" evidence="8">
    <location>
        <begin position="191"/>
        <end position="294"/>
    </location>
</feature>
<evidence type="ECO:0000256" key="7">
    <source>
        <dbReference type="ARBA" id="ARBA00049958"/>
    </source>
</evidence>
<dbReference type="Gene3D" id="3.30.300.130">
    <property type="entry name" value="Fe-S cluster assembly (FSCA)"/>
    <property type="match status" value="1"/>
</dbReference>
<dbReference type="GO" id="GO:0016705">
    <property type="term" value="F:oxidoreductase activity, acting on paired donors, with incorporation or reduction of molecular oxygen"/>
    <property type="evidence" value="ECO:0007669"/>
    <property type="project" value="UniProtKB-ARBA"/>
</dbReference>
<dbReference type="GO" id="GO:0004497">
    <property type="term" value="F:monooxygenase activity"/>
    <property type="evidence" value="ECO:0007669"/>
    <property type="project" value="UniProtKB-ARBA"/>
</dbReference>
<dbReference type="Gene3D" id="2.102.10.10">
    <property type="entry name" value="Rieske [2Fe-2S] iron-sulphur domain"/>
    <property type="match status" value="1"/>
</dbReference>
<keyword evidence="3" id="KW-0560">Oxidoreductase</keyword>
<dbReference type="Pfam" id="PF01106">
    <property type="entry name" value="NifU"/>
    <property type="match status" value="1"/>
</dbReference>
<keyword evidence="1" id="KW-0001">2Fe-2S</keyword>
<dbReference type="GO" id="GO:0051537">
    <property type="term" value="F:2 iron, 2 sulfur cluster binding"/>
    <property type="evidence" value="ECO:0007669"/>
    <property type="project" value="UniProtKB-KW"/>
</dbReference>
<dbReference type="InterPro" id="IPR036922">
    <property type="entry name" value="Rieske_2Fe-2S_sf"/>
</dbReference>
<dbReference type="GO" id="GO:0005506">
    <property type="term" value="F:iron ion binding"/>
    <property type="evidence" value="ECO:0007669"/>
    <property type="project" value="InterPro"/>
</dbReference>
<keyword evidence="5" id="KW-0411">Iron-sulfur</keyword>
<reference evidence="9 10" key="1">
    <citation type="submission" date="2020-04" db="EMBL/GenBank/DDBJ databases">
        <title>Gordonia sp. nov. TBRC 11910.</title>
        <authorList>
            <person name="Suriyachadkun C."/>
        </authorList>
    </citation>
    <scope>NUCLEOTIDE SEQUENCE [LARGE SCALE GENOMIC DNA]</scope>
    <source>
        <strain evidence="9 10">TBRC 11910</strain>
    </source>
</reference>
<evidence type="ECO:0000256" key="1">
    <source>
        <dbReference type="ARBA" id="ARBA00022714"/>
    </source>
</evidence>
<dbReference type="PROSITE" id="PS51296">
    <property type="entry name" value="RIESKE"/>
    <property type="match status" value="1"/>
</dbReference>
<proteinExistence type="predicted"/>
<comment type="caution">
    <text evidence="9">The sequence shown here is derived from an EMBL/GenBank/DDBJ whole genome shotgun (WGS) entry which is preliminary data.</text>
</comment>
<evidence type="ECO:0000256" key="3">
    <source>
        <dbReference type="ARBA" id="ARBA00023002"/>
    </source>
</evidence>
<dbReference type="GO" id="GO:0042128">
    <property type="term" value="P:nitrate assimilation"/>
    <property type="evidence" value="ECO:0007669"/>
    <property type="project" value="UniProtKB-KW"/>
</dbReference>
<evidence type="ECO:0000256" key="6">
    <source>
        <dbReference type="ARBA" id="ARBA00023063"/>
    </source>
</evidence>
<dbReference type="InterPro" id="IPR001075">
    <property type="entry name" value="NIF_FeS_clus_asmbl_NifU_C"/>
</dbReference>
<organism evidence="9 10">
    <name type="scientific">Gordonia asplenii</name>
    <dbReference type="NCBI Taxonomy" id="2725283"/>
    <lineage>
        <taxon>Bacteria</taxon>
        <taxon>Bacillati</taxon>
        <taxon>Actinomycetota</taxon>
        <taxon>Actinomycetes</taxon>
        <taxon>Mycobacteriales</taxon>
        <taxon>Gordoniaceae</taxon>
        <taxon>Gordonia</taxon>
    </lineage>
</organism>
<keyword evidence="4" id="KW-0408">Iron</keyword>
<dbReference type="AlphaFoldDB" id="A0A848KVW2"/>
<dbReference type="GO" id="GO:0016226">
    <property type="term" value="P:iron-sulfur cluster assembly"/>
    <property type="evidence" value="ECO:0007669"/>
    <property type="project" value="InterPro"/>
</dbReference>
<evidence type="ECO:0000256" key="2">
    <source>
        <dbReference type="ARBA" id="ARBA00022723"/>
    </source>
</evidence>
<evidence type="ECO:0000259" key="8">
    <source>
        <dbReference type="PROSITE" id="PS51296"/>
    </source>
</evidence>
<dbReference type="InterPro" id="IPR034904">
    <property type="entry name" value="FSCA_dom_sf"/>
</dbReference>
<sequence>MAPDEGRIDPDWRSAGERIETLLDASSAGGTLARERADQLVREVVDLYGAGLQRMVALLDPRTLDELAADELIASLLLVHGLHPHDVATRVRAALDSVRPYLGSHGGDVDLLAVTADGVVRLRLTGSCKTCPSSSVTLELAVKDAVLAAAPETTDIVVDTEPAPSSTPDLIPADSLLAKVHSTPSPGHGTWIPVPELDDLLPGEVGGYALGGLTMLVCRIDDDLFAYRDRCPACMNSLAGVVLQRGAGSVGNAVLRCPTCGAHYDVRGAGRGLDHPADHLDPFPVLVRDGTLAVAVPVPEGAG</sequence>
<evidence type="ECO:0000313" key="9">
    <source>
        <dbReference type="EMBL" id="NMO02806.1"/>
    </source>
</evidence>
<name>A0A848KVW2_9ACTN</name>
<dbReference type="SUPFAM" id="SSF117916">
    <property type="entry name" value="Fe-S cluster assembly (FSCA) domain-like"/>
    <property type="match status" value="1"/>
</dbReference>
<gene>
    <name evidence="9" type="ORF">HH308_16460</name>
</gene>
<dbReference type="SUPFAM" id="SSF50022">
    <property type="entry name" value="ISP domain"/>
    <property type="match status" value="1"/>
</dbReference>
<dbReference type="RefSeq" id="WP_170195315.1">
    <property type="nucleotide sequence ID" value="NZ_JABBNB010000017.1"/>
</dbReference>
<comment type="function">
    <text evidence="7">May be involved in the formation or repair of [Fe-S] clusters present in iron-sulfur proteins.</text>
</comment>
<dbReference type="PANTHER" id="PTHR11178">
    <property type="entry name" value="IRON-SULFUR CLUSTER SCAFFOLD PROTEIN NFU-RELATED"/>
    <property type="match status" value="1"/>
</dbReference>
<protein>
    <submittedName>
        <fullName evidence="9">Rieske 2Fe-2S domain-containing protein</fullName>
    </submittedName>
</protein>
<keyword evidence="6" id="KW-0534">Nitrate assimilation</keyword>
<accession>A0A848KVW2</accession>
<dbReference type="GO" id="GO:0008942">
    <property type="term" value="F:nitrite reductase [NAD(P)H] activity"/>
    <property type="evidence" value="ECO:0007669"/>
    <property type="project" value="InterPro"/>
</dbReference>
<evidence type="ECO:0000256" key="5">
    <source>
        <dbReference type="ARBA" id="ARBA00023014"/>
    </source>
</evidence>
<keyword evidence="10" id="KW-1185">Reference proteome</keyword>
<dbReference type="InterPro" id="IPR012748">
    <property type="entry name" value="Rieske-like_NirD"/>
</dbReference>
<dbReference type="CDD" id="cd03467">
    <property type="entry name" value="Rieske"/>
    <property type="match status" value="1"/>
</dbReference>
<dbReference type="EMBL" id="JABBNB010000017">
    <property type="protein sequence ID" value="NMO02806.1"/>
    <property type="molecule type" value="Genomic_DNA"/>
</dbReference>
<dbReference type="Pfam" id="PF13806">
    <property type="entry name" value="Rieske_2"/>
    <property type="match status" value="1"/>
</dbReference>
<dbReference type="InterPro" id="IPR017941">
    <property type="entry name" value="Rieske_2Fe-2S"/>
</dbReference>
<evidence type="ECO:0000313" key="10">
    <source>
        <dbReference type="Proteomes" id="UP000550729"/>
    </source>
</evidence>